<keyword evidence="6" id="KW-1133">Transmembrane helix</keyword>
<evidence type="ECO:0000256" key="7">
    <source>
        <dbReference type="SAM" id="SignalP"/>
    </source>
</evidence>
<organism evidence="9 10">
    <name type="scientific">Athelia psychrophila</name>
    <dbReference type="NCBI Taxonomy" id="1759441"/>
    <lineage>
        <taxon>Eukaryota</taxon>
        <taxon>Fungi</taxon>
        <taxon>Dikarya</taxon>
        <taxon>Basidiomycota</taxon>
        <taxon>Agaricomycotina</taxon>
        <taxon>Agaricomycetes</taxon>
        <taxon>Agaricomycetidae</taxon>
        <taxon>Atheliales</taxon>
        <taxon>Atheliaceae</taxon>
        <taxon>Athelia</taxon>
    </lineage>
</organism>
<keyword evidence="2" id="KW-0964">Secreted</keyword>
<evidence type="ECO:0000313" key="10">
    <source>
        <dbReference type="Proteomes" id="UP000076532"/>
    </source>
</evidence>
<dbReference type="AlphaFoldDB" id="A0A165ZK80"/>
<proteinExistence type="predicted"/>
<gene>
    <name evidence="9" type="ORF">FIBSPDRAFT_1051175</name>
</gene>
<dbReference type="OrthoDB" id="3267106at2759"/>
<dbReference type="Proteomes" id="UP000076532">
    <property type="component" value="Unassembled WGS sequence"/>
</dbReference>
<protein>
    <recommendedName>
        <fullName evidence="8">CFEM domain-containing protein</fullName>
    </recommendedName>
</protein>
<dbReference type="Pfam" id="PF05730">
    <property type="entry name" value="CFEM"/>
    <property type="match status" value="1"/>
</dbReference>
<evidence type="ECO:0000256" key="5">
    <source>
        <dbReference type="SAM" id="MobiDB-lite"/>
    </source>
</evidence>
<evidence type="ECO:0000256" key="4">
    <source>
        <dbReference type="ARBA" id="ARBA00023157"/>
    </source>
</evidence>
<feature type="chain" id="PRO_5007870116" description="CFEM domain-containing protein" evidence="7">
    <location>
        <begin position="26"/>
        <end position="229"/>
    </location>
</feature>
<evidence type="ECO:0000256" key="2">
    <source>
        <dbReference type="ARBA" id="ARBA00022525"/>
    </source>
</evidence>
<keyword evidence="10" id="KW-1185">Reference proteome</keyword>
<evidence type="ECO:0000256" key="3">
    <source>
        <dbReference type="ARBA" id="ARBA00022729"/>
    </source>
</evidence>
<reference evidence="9 10" key="1">
    <citation type="journal article" date="2016" name="Mol. Biol. Evol.">
        <title>Comparative Genomics of Early-Diverging Mushroom-Forming Fungi Provides Insights into the Origins of Lignocellulose Decay Capabilities.</title>
        <authorList>
            <person name="Nagy L.G."/>
            <person name="Riley R."/>
            <person name="Tritt A."/>
            <person name="Adam C."/>
            <person name="Daum C."/>
            <person name="Floudas D."/>
            <person name="Sun H."/>
            <person name="Yadav J.S."/>
            <person name="Pangilinan J."/>
            <person name="Larsson K.H."/>
            <person name="Matsuura K."/>
            <person name="Barry K."/>
            <person name="Labutti K."/>
            <person name="Kuo R."/>
            <person name="Ohm R.A."/>
            <person name="Bhattacharya S.S."/>
            <person name="Shirouzu T."/>
            <person name="Yoshinaga Y."/>
            <person name="Martin F.M."/>
            <person name="Grigoriev I.V."/>
            <person name="Hibbett D.S."/>
        </authorList>
    </citation>
    <scope>NUCLEOTIDE SEQUENCE [LARGE SCALE GENOMIC DNA]</scope>
    <source>
        <strain evidence="9 10">CBS 109695</strain>
    </source>
</reference>
<evidence type="ECO:0000313" key="9">
    <source>
        <dbReference type="EMBL" id="KZP10676.1"/>
    </source>
</evidence>
<comment type="subcellular location">
    <subcellularLocation>
        <location evidence="1">Secreted</location>
    </subcellularLocation>
</comment>
<sequence length="229" mass="22457">MKYFSPSLALSLCILQLSLAGSAWATNEKRSPTLIPPTVSVTNLSTAGQASSTGSTSANQSTAATSTSTAQYPSLSGVPACVTNCLDSAVSTANCSSVVDVNCFCKQGKFPDAIVSCISVTCPSELASAEQLSQQFCNIASASPSLSFPKASITSTSSTLSGTPSVTSSSKSSSSGSNSTASTSTGGSATSSATQTGAAMTPRREGSGGAVAMAMGVGLLGVAMGALAL</sequence>
<feature type="domain" description="CFEM" evidence="8">
    <location>
        <begin position="51"/>
        <end position="163"/>
    </location>
</feature>
<keyword evidence="3 7" id="KW-0732">Signal</keyword>
<keyword evidence="6" id="KW-0812">Transmembrane</keyword>
<feature type="compositionally biased region" description="Low complexity" evidence="5">
    <location>
        <begin position="155"/>
        <end position="201"/>
    </location>
</feature>
<keyword evidence="6" id="KW-0472">Membrane</keyword>
<keyword evidence="4" id="KW-1015">Disulfide bond</keyword>
<name>A0A165ZK80_9AGAM</name>
<evidence type="ECO:0000259" key="8">
    <source>
        <dbReference type="PROSITE" id="PS52012"/>
    </source>
</evidence>
<feature type="region of interest" description="Disordered" evidence="5">
    <location>
        <begin position="155"/>
        <end position="207"/>
    </location>
</feature>
<evidence type="ECO:0000256" key="1">
    <source>
        <dbReference type="ARBA" id="ARBA00004613"/>
    </source>
</evidence>
<dbReference type="EMBL" id="KV417675">
    <property type="protein sequence ID" value="KZP10676.1"/>
    <property type="molecule type" value="Genomic_DNA"/>
</dbReference>
<dbReference type="PROSITE" id="PS52012">
    <property type="entry name" value="CFEM"/>
    <property type="match status" value="1"/>
</dbReference>
<dbReference type="InterPro" id="IPR008427">
    <property type="entry name" value="Extracellular_membr_CFEM_dom"/>
</dbReference>
<accession>A0A165ZK80</accession>
<dbReference type="GO" id="GO:0005576">
    <property type="term" value="C:extracellular region"/>
    <property type="evidence" value="ECO:0007669"/>
    <property type="project" value="UniProtKB-SubCell"/>
</dbReference>
<feature type="transmembrane region" description="Helical" evidence="6">
    <location>
        <begin position="209"/>
        <end position="228"/>
    </location>
</feature>
<feature type="signal peptide" evidence="7">
    <location>
        <begin position="1"/>
        <end position="25"/>
    </location>
</feature>
<evidence type="ECO:0000256" key="6">
    <source>
        <dbReference type="SAM" id="Phobius"/>
    </source>
</evidence>